<evidence type="ECO:0000313" key="5">
    <source>
        <dbReference type="Proteomes" id="UP000316968"/>
    </source>
</evidence>
<dbReference type="RefSeq" id="WP_141449983.1">
    <property type="nucleotide sequence ID" value="NZ_CP041217.1"/>
</dbReference>
<sequence>MKKTGYLVAGLLAGIILSTAGTALADQVKSLVGTKVTAEYSVKVDGVNFADKAVILGNKAMLPVRSFSDALGMGIKVDGKSKSIEVSTDESSIRDSLQSNSTDDSKNKYFGRTKADLESTLNVLENNVLAPTKVGRDRLALEVADMTGISEKIDNDTALQAKKKQLEEYEQMVSETESEIVLVKAALKAAREYEDEK</sequence>
<dbReference type="AlphaFoldDB" id="A0A4Y6V4E4"/>
<proteinExistence type="predicted"/>
<organism evidence="4 5">
    <name type="scientific">Saccharibacillus brassicae</name>
    <dbReference type="NCBI Taxonomy" id="2583377"/>
    <lineage>
        <taxon>Bacteria</taxon>
        <taxon>Bacillati</taxon>
        <taxon>Bacillota</taxon>
        <taxon>Bacilli</taxon>
        <taxon>Bacillales</taxon>
        <taxon>Paenibacillaceae</taxon>
        <taxon>Saccharibacillus</taxon>
    </lineage>
</organism>
<keyword evidence="1" id="KW-0175">Coiled coil</keyword>
<name>A0A4Y6V4E4_SACBS</name>
<dbReference type="Pfam" id="PF07833">
    <property type="entry name" value="Cu_amine_oxidN1"/>
    <property type="match status" value="1"/>
</dbReference>
<gene>
    <name evidence="4" type="ORF">FFV09_22815</name>
</gene>
<keyword evidence="5" id="KW-1185">Reference proteome</keyword>
<evidence type="ECO:0000256" key="2">
    <source>
        <dbReference type="SAM" id="SignalP"/>
    </source>
</evidence>
<feature type="domain" description="Copper amine oxidase-like N-terminal" evidence="3">
    <location>
        <begin position="47"/>
        <end position="100"/>
    </location>
</feature>
<keyword evidence="2" id="KW-0732">Signal</keyword>
<dbReference type="OrthoDB" id="2616834at2"/>
<protein>
    <recommendedName>
        <fullName evidence="3">Copper amine oxidase-like N-terminal domain-containing protein</fullName>
    </recommendedName>
</protein>
<dbReference type="InterPro" id="IPR012854">
    <property type="entry name" value="Cu_amine_oxidase-like_N"/>
</dbReference>
<dbReference type="EMBL" id="CP041217">
    <property type="protein sequence ID" value="QDH23446.1"/>
    <property type="molecule type" value="Genomic_DNA"/>
</dbReference>
<feature type="signal peptide" evidence="2">
    <location>
        <begin position="1"/>
        <end position="25"/>
    </location>
</feature>
<dbReference type="KEGG" id="saca:FFV09_22815"/>
<feature type="coiled-coil region" evidence="1">
    <location>
        <begin position="159"/>
        <end position="186"/>
    </location>
</feature>
<evidence type="ECO:0000259" key="3">
    <source>
        <dbReference type="Pfam" id="PF07833"/>
    </source>
</evidence>
<accession>A0A4Y6V4E4</accession>
<dbReference type="Proteomes" id="UP000316968">
    <property type="component" value="Chromosome"/>
</dbReference>
<reference evidence="4 5" key="1">
    <citation type="submission" date="2019-06" db="EMBL/GenBank/DDBJ databases">
        <title>Saccharibacillus brassicae sp. nov., an endophytic bacterium isolated from Chinese cabbage seeds (Brassica pekinensis).</title>
        <authorList>
            <person name="Jiang L."/>
            <person name="Lee J."/>
            <person name="Kim S.W."/>
        </authorList>
    </citation>
    <scope>NUCLEOTIDE SEQUENCE [LARGE SCALE GENOMIC DNA]</scope>
    <source>
        <strain evidence="5">KCTC 43072 / ATSA2</strain>
    </source>
</reference>
<evidence type="ECO:0000256" key="1">
    <source>
        <dbReference type="SAM" id="Coils"/>
    </source>
</evidence>
<feature type="chain" id="PRO_5021374574" description="Copper amine oxidase-like N-terminal domain-containing protein" evidence="2">
    <location>
        <begin position="26"/>
        <end position="197"/>
    </location>
</feature>
<evidence type="ECO:0000313" key="4">
    <source>
        <dbReference type="EMBL" id="QDH23446.1"/>
    </source>
</evidence>